<feature type="signal peptide" evidence="3">
    <location>
        <begin position="1"/>
        <end position="20"/>
    </location>
</feature>
<evidence type="ECO:0000313" key="6">
    <source>
        <dbReference type="Proteomes" id="UP000704176"/>
    </source>
</evidence>
<evidence type="ECO:0000256" key="2">
    <source>
        <dbReference type="SAM" id="Coils"/>
    </source>
</evidence>
<dbReference type="Proteomes" id="UP000704176">
    <property type="component" value="Unassembled WGS sequence"/>
</dbReference>
<dbReference type="Pfam" id="PF25954">
    <property type="entry name" value="Beta-barrel_RND_2"/>
    <property type="match status" value="1"/>
</dbReference>
<keyword evidence="6" id="KW-1185">Reference proteome</keyword>
<feature type="domain" description="CusB-like beta-barrel" evidence="4">
    <location>
        <begin position="238"/>
        <end position="305"/>
    </location>
</feature>
<dbReference type="PANTHER" id="PTHR30469:SF15">
    <property type="entry name" value="HLYD FAMILY OF SECRETION PROTEINS"/>
    <property type="match status" value="1"/>
</dbReference>
<comment type="similarity">
    <text evidence="1">Belongs to the membrane fusion protein (MFP) (TC 8.A.1) family.</text>
</comment>
<dbReference type="NCBIfam" id="TIGR01730">
    <property type="entry name" value="RND_mfp"/>
    <property type="match status" value="1"/>
</dbReference>
<dbReference type="InterPro" id="IPR058792">
    <property type="entry name" value="Beta-barrel_RND_2"/>
</dbReference>
<feature type="coiled-coil region" evidence="2">
    <location>
        <begin position="94"/>
        <end position="128"/>
    </location>
</feature>
<dbReference type="Gene3D" id="1.10.287.470">
    <property type="entry name" value="Helix hairpin bin"/>
    <property type="match status" value="1"/>
</dbReference>
<reference evidence="5 6" key="1">
    <citation type="submission" date="2021-09" db="EMBL/GenBank/DDBJ databases">
        <title>The complete genome sequence of a new microorganism.</title>
        <authorList>
            <person name="Zi Z."/>
        </authorList>
    </citation>
    <scope>NUCLEOTIDE SEQUENCE [LARGE SCALE GENOMIC DNA]</scope>
    <source>
        <strain evidence="5 6">WGZ8</strain>
    </source>
</reference>
<evidence type="ECO:0000256" key="1">
    <source>
        <dbReference type="ARBA" id="ARBA00009477"/>
    </source>
</evidence>
<protein>
    <submittedName>
        <fullName evidence="5">Efflux RND transporter periplasmic adaptor subunit</fullName>
    </submittedName>
</protein>
<evidence type="ECO:0000256" key="3">
    <source>
        <dbReference type="SAM" id="SignalP"/>
    </source>
</evidence>
<dbReference type="PANTHER" id="PTHR30469">
    <property type="entry name" value="MULTIDRUG RESISTANCE PROTEIN MDTA"/>
    <property type="match status" value="1"/>
</dbReference>
<organism evidence="5 6">
    <name type="scientific">Microvirga puerhi</name>
    <dbReference type="NCBI Taxonomy" id="2876078"/>
    <lineage>
        <taxon>Bacteria</taxon>
        <taxon>Pseudomonadati</taxon>
        <taxon>Pseudomonadota</taxon>
        <taxon>Alphaproteobacteria</taxon>
        <taxon>Hyphomicrobiales</taxon>
        <taxon>Methylobacteriaceae</taxon>
        <taxon>Microvirga</taxon>
    </lineage>
</organism>
<dbReference type="EMBL" id="JAIRBM010000022">
    <property type="protein sequence ID" value="MBZ6078814.1"/>
    <property type="molecule type" value="Genomic_DNA"/>
</dbReference>
<keyword evidence="3" id="KW-0732">Signal</keyword>
<dbReference type="SUPFAM" id="SSF111369">
    <property type="entry name" value="HlyD-like secretion proteins"/>
    <property type="match status" value="1"/>
</dbReference>
<gene>
    <name evidence="5" type="ORF">K9B37_21370</name>
</gene>
<sequence>MMRRLLSVAVATLLCSAAWAAEGPKTPSPAPVPSVSVMQAVTKEIVERAVVTGTLVSREEIFVAPELEGPRITEILVEEGEAVAKGQVLARLSRDLLETELAQNSASLARAEAAIAQANSQIIQAEAAQVEATQALERTRALIRGGNTTEVQLEQRVSAARAAEGRLAAAKDGLRIADAEKRAAEAQSREIQVRLGRTDIKAPQDGIIARKNAKIGATASSAGDPLFRIIAKGEIELEGEVTETQLVRIHEGAPAQVMIDRGRTIEGRVRIISPEVDRTTRLGRVRIALPRDSALRIGAFARGSVEVARETGLTVPLSAILYDAKGPTVQVVVNDHVQTRRVRTGLSAQGAAQIEEGVVSGEAVIARAGSFLRDGDAVRPVIVEATRAEGAL</sequence>
<accession>A0ABS7VTC4</accession>
<name>A0ABS7VTC4_9HYPH</name>
<evidence type="ECO:0000259" key="4">
    <source>
        <dbReference type="Pfam" id="PF25954"/>
    </source>
</evidence>
<keyword evidence="2" id="KW-0175">Coiled coil</keyword>
<comment type="caution">
    <text evidence="5">The sequence shown here is derived from an EMBL/GenBank/DDBJ whole genome shotgun (WGS) entry which is preliminary data.</text>
</comment>
<proteinExistence type="inferred from homology"/>
<evidence type="ECO:0000313" key="5">
    <source>
        <dbReference type="EMBL" id="MBZ6078814.1"/>
    </source>
</evidence>
<dbReference type="InterPro" id="IPR006143">
    <property type="entry name" value="RND_pump_MFP"/>
</dbReference>
<feature type="chain" id="PRO_5046544992" evidence="3">
    <location>
        <begin position="21"/>
        <end position="392"/>
    </location>
</feature>
<dbReference type="RefSeq" id="WP_224315561.1">
    <property type="nucleotide sequence ID" value="NZ_JAIRBM010000022.1"/>
</dbReference>
<dbReference type="Gene3D" id="2.40.50.100">
    <property type="match status" value="1"/>
</dbReference>
<dbReference type="Gene3D" id="2.40.420.20">
    <property type="match status" value="1"/>
</dbReference>
<dbReference type="Gene3D" id="2.40.30.170">
    <property type="match status" value="1"/>
</dbReference>